<evidence type="ECO:0000256" key="7">
    <source>
        <dbReference type="SAM" id="Phobius"/>
    </source>
</evidence>
<sequence length="402" mass="46823">MNKTGKKILLILFITYIFIIGVYLVIAPKNKDSDVENRTLAQRPPISLEQMSTGEFMKNFEAFFTDQFPGRNVWLNMYINWQRLSNKTYIFDYYITDDNWIMPKPSKSFPQEKMDAATENTNAFAKYLKKQNINTYYISLPHKAATLEFLYPGYLGEPTYDKKNEYFLSQLNKDDMNVINVGEAFNEKSESELRNFYFKTDHHWNANGAFAAYTATVNQLKADNFLKMSVANNDLKKDAYEKQCIPDHKFFMGTYNKQIYASVKSNDSQNECVYLDDKTFSSYEVALNGESIDPYLVYASGLEDYDTKNNIYYGNIFSNDESKIKITNNANAQSDNVLIIKDSYTNALIYHIAQHFHETTIYDLRHNPDQSLKDYIANNNFDAVFIMYNNTQLTAEDMFNFD</sequence>
<evidence type="ECO:0000256" key="1">
    <source>
        <dbReference type="ARBA" id="ARBA00004418"/>
    </source>
</evidence>
<evidence type="ECO:0000256" key="2">
    <source>
        <dbReference type="ARBA" id="ARBA00005182"/>
    </source>
</evidence>
<evidence type="ECO:0000259" key="8">
    <source>
        <dbReference type="Pfam" id="PF16822"/>
    </source>
</evidence>
<evidence type="ECO:0000256" key="3">
    <source>
        <dbReference type="ARBA" id="ARBA00022679"/>
    </source>
</evidence>
<keyword evidence="7" id="KW-0812">Transmembrane</keyword>
<keyword evidence="7" id="KW-0472">Membrane</keyword>
<gene>
    <name evidence="9" type="ORF">MUN87_09220</name>
</gene>
<evidence type="ECO:0000313" key="9">
    <source>
        <dbReference type="EMBL" id="UOQ87038.1"/>
    </source>
</evidence>
<dbReference type="Pfam" id="PF16822">
    <property type="entry name" value="ALGX"/>
    <property type="match status" value="1"/>
</dbReference>
<dbReference type="Proteomes" id="UP000831537">
    <property type="component" value="Chromosome"/>
</dbReference>
<feature type="transmembrane region" description="Helical" evidence="7">
    <location>
        <begin position="7"/>
        <end position="26"/>
    </location>
</feature>
<dbReference type="RefSeq" id="WP_244747480.1">
    <property type="nucleotide sequence ID" value="NZ_CP095071.1"/>
</dbReference>
<dbReference type="InterPro" id="IPR031811">
    <property type="entry name" value="ALGX/ALGJ_SGNH-like"/>
</dbReference>
<keyword evidence="4" id="KW-0732">Signal</keyword>
<evidence type="ECO:0000313" key="10">
    <source>
        <dbReference type="Proteomes" id="UP000831537"/>
    </source>
</evidence>
<reference evidence="9 10" key="1">
    <citation type="submission" date="2022-04" db="EMBL/GenBank/DDBJ databases">
        <title>Gracilibacillus sp. isolated from saltern.</title>
        <authorList>
            <person name="Won M."/>
            <person name="Lee C.-M."/>
            <person name="Woen H.-Y."/>
            <person name="Kwon S.-W."/>
        </authorList>
    </citation>
    <scope>NUCLEOTIDE SEQUENCE [LARGE SCALE GENOMIC DNA]</scope>
    <source>
        <strain evidence="9 10">SSPM10-3</strain>
    </source>
</reference>
<evidence type="ECO:0000256" key="5">
    <source>
        <dbReference type="ARBA" id="ARBA00022764"/>
    </source>
</evidence>
<keyword evidence="3" id="KW-0808">Transferase</keyword>
<name>A0ABY4GRM4_9BACI</name>
<proteinExistence type="predicted"/>
<accession>A0ABY4GRM4</accession>
<organism evidence="9 10">
    <name type="scientific">Gracilibacillus salinarum</name>
    <dbReference type="NCBI Taxonomy" id="2932255"/>
    <lineage>
        <taxon>Bacteria</taxon>
        <taxon>Bacillati</taxon>
        <taxon>Bacillota</taxon>
        <taxon>Bacilli</taxon>
        <taxon>Bacillales</taxon>
        <taxon>Bacillaceae</taxon>
        <taxon>Gracilibacillus</taxon>
    </lineage>
</organism>
<keyword evidence="6" id="KW-0016">Alginate biosynthesis</keyword>
<dbReference type="EMBL" id="CP095071">
    <property type="protein sequence ID" value="UOQ87038.1"/>
    <property type="molecule type" value="Genomic_DNA"/>
</dbReference>
<comment type="subcellular location">
    <subcellularLocation>
        <location evidence="1">Periplasm</location>
    </subcellularLocation>
</comment>
<evidence type="ECO:0000256" key="6">
    <source>
        <dbReference type="ARBA" id="ARBA00022841"/>
    </source>
</evidence>
<evidence type="ECO:0000256" key="4">
    <source>
        <dbReference type="ARBA" id="ARBA00022729"/>
    </source>
</evidence>
<protein>
    <submittedName>
        <fullName evidence="9">DHHW family protein</fullName>
    </submittedName>
</protein>
<comment type="pathway">
    <text evidence="2">Glycan biosynthesis; alginate biosynthesis.</text>
</comment>
<feature type="domain" description="AlgX/AlgJ SGNH hydrolase-like" evidence="8">
    <location>
        <begin position="111"/>
        <end position="249"/>
    </location>
</feature>
<keyword evidence="10" id="KW-1185">Reference proteome</keyword>
<keyword evidence="7" id="KW-1133">Transmembrane helix</keyword>
<keyword evidence="5" id="KW-0574">Periplasm</keyword>